<evidence type="ECO:0000256" key="1">
    <source>
        <dbReference type="SAM" id="Phobius"/>
    </source>
</evidence>
<sequence length="135" mass="15655">MTTSKQYIYKKEERTMKQRDIIYLKENEFCITGAAIWMSEWELAELFYATQGEIRAAINRVLKDSAMPTCHSTRYMPLENGYAAEVYSLEAIIAISFYLHTGFAAKFRRWITQRITKDSRQVASLLLYVGSGLEC</sequence>
<dbReference type="AlphaFoldDB" id="A0A379EEM1"/>
<dbReference type="Proteomes" id="UP000255469">
    <property type="component" value="Unassembled WGS sequence"/>
</dbReference>
<accession>A0A379EEM1</accession>
<keyword evidence="1" id="KW-0812">Transmembrane</keyword>
<dbReference type="RefSeq" id="WP_244595181.1">
    <property type="nucleotide sequence ID" value="NZ_UGTM01000002.1"/>
</dbReference>
<feature type="transmembrane region" description="Helical" evidence="1">
    <location>
        <begin position="21"/>
        <end position="38"/>
    </location>
</feature>
<reference evidence="2 3" key="1">
    <citation type="submission" date="2018-06" db="EMBL/GenBank/DDBJ databases">
        <authorList>
            <consortium name="Pathogen Informatics"/>
            <person name="Doyle S."/>
        </authorList>
    </citation>
    <scope>NUCLEOTIDE SEQUENCE [LARGE SCALE GENOMIC DNA]</scope>
    <source>
        <strain evidence="2 3">NCTC13067</strain>
    </source>
</reference>
<dbReference type="EMBL" id="UGTM01000002">
    <property type="protein sequence ID" value="SUB94525.1"/>
    <property type="molecule type" value="Genomic_DNA"/>
</dbReference>
<feature type="transmembrane region" description="Helical" evidence="1">
    <location>
        <begin position="86"/>
        <end position="105"/>
    </location>
</feature>
<organism evidence="2 3">
    <name type="scientific">Prevotella denticola</name>
    <dbReference type="NCBI Taxonomy" id="28129"/>
    <lineage>
        <taxon>Bacteria</taxon>
        <taxon>Pseudomonadati</taxon>
        <taxon>Bacteroidota</taxon>
        <taxon>Bacteroidia</taxon>
        <taxon>Bacteroidales</taxon>
        <taxon>Prevotellaceae</taxon>
        <taxon>Prevotella</taxon>
    </lineage>
</organism>
<keyword evidence="1" id="KW-0472">Membrane</keyword>
<evidence type="ECO:0000313" key="3">
    <source>
        <dbReference type="Proteomes" id="UP000255469"/>
    </source>
</evidence>
<protein>
    <submittedName>
        <fullName evidence="2">Virulence protein</fullName>
    </submittedName>
</protein>
<evidence type="ECO:0000313" key="2">
    <source>
        <dbReference type="EMBL" id="SUB94525.1"/>
    </source>
</evidence>
<dbReference type="PANTHER" id="PTHR35810">
    <property type="entry name" value="CYTOPLASMIC PROTEIN-RELATED"/>
    <property type="match status" value="1"/>
</dbReference>
<gene>
    <name evidence="2" type="ORF">NCTC13067_02398</name>
</gene>
<keyword evidence="1" id="KW-1133">Transmembrane helix</keyword>
<dbReference type="PANTHER" id="PTHR35810:SF1">
    <property type="entry name" value="CYTOPLASMIC PROTEIN"/>
    <property type="match status" value="1"/>
</dbReference>
<proteinExistence type="predicted"/>
<name>A0A379EEM1_9BACT</name>